<dbReference type="PROSITE" id="PS50894">
    <property type="entry name" value="HPT"/>
    <property type="match status" value="1"/>
</dbReference>
<accession>A0A8D5JGW8</accession>
<reference evidence="3" key="1">
    <citation type="submission" date="2020-09" db="EMBL/GenBank/DDBJ databases">
        <title>Desulfogranum mesoprofundum gen. nov., sp. nov., a novel mesophilic, sulfate-reducing chemolithoautotroph isolated from a deep-sea hydrothermal vent chimney in the Suiyo Seamount.</title>
        <authorList>
            <person name="Hashimoto Y."/>
            <person name="Nakagawa S."/>
        </authorList>
    </citation>
    <scope>NUCLEOTIDE SEQUENCE</scope>
    <source>
        <strain evidence="3">KT2</strain>
    </source>
</reference>
<name>A0A8D5JGW8_9BACT</name>
<dbReference type="Proteomes" id="UP000826725">
    <property type="component" value="Chromosome"/>
</dbReference>
<dbReference type="EMBL" id="AP024086">
    <property type="protein sequence ID" value="BCL60709.1"/>
    <property type="molecule type" value="Genomic_DNA"/>
</dbReference>
<sequence>MNLLKWNKEFALEQAADDMDLLLELIEIFKGSFENDLQQLEEGLEENAADKICSAAHSIKGAAASLGIEGIREVALAVEEDSRAGNLEVAQSQLPLLKSLMIELQNI</sequence>
<proteinExistence type="predicted"/>
<organism evidence="3 4">
    <name type="scientific">Desulfomarina profundi</name>
    <dbReference type="NCBI Taxonomy" id="2772557"/>
    <lineage>
        <taxon>Bacteria</taxon>
        <taxon>Pseudomonadati</taxon>
        <taxon>Thermodesulfobacteriota</taxon>
        <taxon>Desulfobulbia</taxon>
        <taxon>Desulfobulbales</taxon>
        <taxon>Desulfobulbaceae</taxon>
        <taxon>Desulfomarina</taxon>
    </lineage>
</organism>
<dbReference type="InterPro" id="IPR008207">
    <property type="entry name" value="Sig_transdc_His_kin_Hpt_dom"/>
</dbReference>
<feature type="modified residue" description="Phosphohistidine" evidence="1">
    <location>
        <position position="57"/>
    </location>
</feature>
<keyword evidence="1" id="KW-0597">Phosphoprotein</keyword>
<evidence type="ECO:0000313" key="4">
    <source>
        <dbReference type="Proteomes" id="UP000826725"/>
    </source>
</evidence>
<gene>
    <name evidence="3" type="ORF">DGMP_14020</name>
</gene>
<keyword evidence="4" id="KW-1185">Reference proteome</keyword>
<evidence type="ECO:0000256" key="1">
    <source>
        <dbReference type="PROSITE-ProRule" id="PRU00110"/>
    </source>
</evidence>
<evidence type="ECO:0000259" key="2">
    <source>
        <dbReference type="PROSITE" id="PS50894"/>
    </source>
</evidence>
<evidence type="ECO:0000313" key="3">
    <source>
        <dbReference type="EMBL" id="BCL60709.1"/>
    </source>
</evidence>
<dbReference type="Pfam" id="PF01627">
    <property type="entry name" value="Hpt"/>
    <property type="match status" value="1"/>
</dbReference>
<dbReference type="GO" id="GO:0000160">
    <property type="term" value="P:phosphorelay signal transduction system"/>
    <property type="evidence" value="ECO:0007669"/>
    <property type="project" value="InterPro"/>
</dbReference>
<dbReference type="RefSeq" id="WP_228856810.1">
    <property type="nucleotide sequence ID" value="NZ_AP024086.1"/>
</dbReference>
<dbReference type="KEGG" id="dbk:DGMP_14020"/>
<protein>
    <recommendedName>
        <fullName evidence="2">HPt domain-containing protein</fullName>
    </recommendedName>
</protein>
<feature type="domain" description="HPt" evidence="2">
    <location>
        <begin position="18"/>
        <end position="107"/>
    </location>
</feature>
<dbReference type="AlphaFoldDB" id="A0A8D5JGW8"/>